<name>A0A1T4ZWI7_9BACT</name>
<dbReference type="Proteomes" id="UP000190852">
    <property type="component" value="Unassembled WGS sequence"/>
</dbReference>
<keyword evidence="12" id="KW-1185">Reference proteome</keyword>
<evidence type="ECO:0000313" key="12">
    <source>
        <dbReference type="Proteomes" id="UP000190852"/>
    </source>
</evidence>
<keyword evidence="6 9" id="KW-1133">Transmembrane helix</keyword>
<feature type="domain" description="Glycosyltransferase 2-like" evidence="10">
    <location>
        <begin position="5"/>
        <end position="167"/>
    </location>
</feature>
<feature type="transmembrane region" description="Helical" evidence="9">
    <location>
        <begin position="267"/>
        <end position="293"/>
    </location>
</feature>
<dbReference type="RefSeq" id="WP_079681971.1">
    <property type="nucleotide sequence ID" value="NZ_FUYQ01000001.1"/>
</dbReference>
<organism evidence="11 12">
    <name type="scientific">Parabacteroides chartae</name>
    <dbReference type="NCBI Taxonomy" id="1037355"/>
    <lineage>
        <taxon>Bacteria</taxon>
        <taxon>Pseudomonadati</taxon>
        <taxon>Bacteroidota</taxon>
        <taxon>Bacteroidia</taxon>
        <taxon>Bacteroidales</taxon>
        <taxon>Tannerellaceae</taxon>
        <taxon>Parabacteroides</taxon>
    </lineage>
</organism>
<evidence type="ECO:0000259" key="10">
    <source>
        <dbReference type="Pfam" id="PF00535"/>
    </source>
</evidence>
<protein>
    <submittedName>
        <fullName evidence="11">Dolichol-phosphate mannosyltransferase</fullName>
    </submittedName>
</protein>
<dbReference type="Gene3D" id="3.90.550.10">
    <property type="entry name" value="Spore Coat Polysaccharide Biosynthesis Protein SpsA, Chain A"/>
    <property type="match status" value="1"/>
</dbReference>
<evidence type="ECO:0000256" key="1">
    <source>
        <dbReference type="ARBA" id="ARBA00004651"/>
    </source>
</evidence>
<evidence type="ECO:0000256" key="6">
    <source>
        <dbReference type="ARBA" id="ARBA00022989"/>
    </source>
</evidence>
<evidence type="ECO:0000256" key="9">
    <source>
        <dbReference type="SAM" id="Phobius"/>
    </source>
</evidence>
<evidence type="ECO:0000256" key="5">
    <source>
        <dbReference type="ARBA" id="ARBA00022692"/>
    </source>
</evidence>
<dbReference type="FunFam" id="3.90.550.10:FF:000079">
    <property type="entry name" value="Probable glycosyl transferase"/>
    <property type="match status" value="1"/>
</dbReference>
<gene>
    <name evidence="11" type="ORF">SAMN05660349_00210</name>
</gene>
<evidence type="ECO:0000256" key="4">
    <source>
        <dbReference type="ARBA" id="ARBA00022679"/>
    </source>
</evidence>
<comment type="subcellular location">
    <subcellularLocation>
        <location evidence="1">Cell membrane</location>
        <topology evidence="1">Multi-pass membrane protein</topology>
    </subcellularLocation>
</comment>
<dbReference type="GO" id="GO:0005886">
    <property type="term" value="C:plasma membrane"/>
    <property type="evidence" value="ECO:0007669"/>
    <property type="project" value="UniProtKB-SubCell"/>
</dbReference>
<dbReference type="AlphaFoldDB" id="A0A1T4ZWI7"/>
<evidence type="ECO:0000313" key="11">
    <source>
        <dbReference type="EMBL" id="SKB27056.1"/>
    </source>
</evidence>
<evidence type="ECO:0000256" key="7">
    <source>
        <dbReference type="ARBA" id="ARBA00023136"/>
    </source>
</evidence>
<dbReference type="PANTHER" id="PTHR48090">
    <property type="entry name" value="UNDECAPRENYL-PHOSPHATE 4-DEOXY-4-FORMAMIDO-L-ARABINOSE TRANSFERASE-RELATED"/>
    <property type="match status" value="1"/>
</dbReference>
<dbReference type="CDD" id="cd04187">
    <property type="entry name" value="DPM1_like_bac"/>
    <property type="match status" value="1"/>
</dbReference>
<evidence type="ECO:0000256" key="3">
    <source>
        <dbReference type="ARBA" id="ARBA00022676"/>
    </source>
</evidence>
<evidence type="ECO:0000256" key="2">
    <source>
        <dbReference type="ARBA" id="ARBA00022475"/>
    </source>
</evidence>
<reference evidence="12" key="1">
    <citation type="submission" date="2017-02" db="EMBL/GenBank/DDBJ databases">
        <authorList>
            <person name="Varghese N."/>
            <person name="Submissions S."/>
        </authorList>
    </citation>
    <scope>NUCLEOTIDE SEQUENCE [LARGE SCALE GENOMIC DNA]</scope>
    <source>
        <strain evidence="12">DSM 24967</strain>
    </source>
</reference>
<proteinExistence type="inferred from homology"/>
<dbReference type="EMBL" id="FUYQ01000001">
    <property type="protein sequence ID" value="SKB27056.1"/>
    <property type="molecule type" value="Genomic_DNA"/>
</dbReference>
<dbReference type="SUPFAM" id="SSF53448">
    <property type="entry name" value="Nucleotide-diphospho-sugar transferases"/>
    <property type="match status" value="1"/>
</dbReference>
<dbReference type="PANTHER" id="PTHR48090:SF1">
    <property type="entry name" value="PROPHAGE BACTOPRENOL GLUCOSYL TRANSFERASE HOMOLOG"/>
    <property type="match status" value="1"/>
</dbReference>
<dbReference type="InterPro" id="IPR029044">
    <property type="entry name" value="Nucleotide-diphossugar_trans"/>
</dbReference>
<dbReference type="GO" id="GO:0016757">
    <property type="term" value="F:glycosyltransferase activity"/>
    <property type="evidence" value="ECO:0007669"/>
    <property type="project" value="UniProtKB-KW"/>
</dbReference>
<dbReference type="InterPro" id="IPR050256">
    <property type="entry name" value="Glycosyltransferase_2"/>
</dbReference>
<keyword evidence="5 9" id="KW-0812">Transmembrane</keyword>
<feature type="transmembrane region" description="Helical" evidence="9">
    <location>
        <begin position="234"/>
        <end position="255"/>
    </location>
</feature>
<comment type="similarity">
    <text evidence="8">Belongs to the glycosyltransferase 2 family. GtrB subfamily.</text>
</comment>
<keyword evidence="2" id="KW-1003">Cell membrane</keyword>
<evidence type="ECO:0000256" key="8">
    <source>
        <dbReference type="ARBA" id="ARBA00038152"/>
    </source>
</evidence>
<sequence>MKKLSIIVPCYNEEAVLAESYRRTKEVLKQLTCPTEIIYVNDGSRDATRSILDAISVSDPTVKVIHFSRNFGHQPAVTAGIHHCDADLAVILDADMQDPPELIPDILALQEKEEANVVFCVRKSREGESNFKLITSRLFYRFMNHMSEVAFPVDTGDFRLIDRKVMNEFNRMREHGKYIRGLISWVGFKQIPFFYEREARIAGETKYPLSKMLKFASNALLYFSKKPLKMATGLGFTAVLIGIILAVWVTVGKIIGYSNAETGWTSIMTAVVFFGGVQLLTVGVLGQYIGILFDEIKARPEYIVDCTKNFNTNPSVSCTARSESPKEA</sequence>
<dbReference type="Pfam" id="PF00535">
    <property type="entry name" value="Glycos_transf_2"/>
    <property type="match status" value="1"/>
</dbReference>
<keyword evidence="7 9" id="KW-0472">Membrane</keyword>
<keyword evidence="4 11" id="KW-0808">Transferase</keyword>
<dbReference type="InterPro" id="IPR001173">
    <property type="entry name" value="Glyco_trans_2-like"/>
</dbReference>
<keyword evidence="3 11" id="KW-0328">Glycosyltransferase</keyword>
<accession>A0A1T4ZWI7</accession>